<reference evidence="2" key="1">
    <citation type="submission" date="2016-10" db="EMBL/GenBank/DDBJ databases">
        <authorList>
            <person name="de Groot N.N."/>
        </authorList>
    </citation>
    <scope>NUCLEOTIDE SEQUENCE</scope>
</reference>
<evidence type="ECO:0000256" key="1">
    <source>
        <dbReference type="SAM" id="Phobius"/>
    </source>
</evidence>
<keyword evidence="1" id="KW-0812">Transmembrane</keyword>
<organism evidence="2">
    <name type="scientific">hydrothermal vent metagenome</name>
    <dbReference type="NCBI Taxonomy" id="652676"/>
    <lineage>
        <taxon>unclassified sequences</taxon>
        <taxon>metagenomes</taxon>
        <taxon>ecological metagenomes</taxon>
    </lineage>
</organism>
<protein>
    <submittedName>
        <fullName evidence="2">Uncharacterized protein</fullName>
    </submittedName>
</protein>
<name>A0A1W1EEJ3_9ZZZZ</name>
<keyword evidence="1" id="KW-0472">Membrane</keyword>
<dbReference type="EMBL" id="FPKX01000049">
    <property type="protein sequence ID" value="SFZ98436.1"/>
    <property type="molecule type" value="Genomic_DNA"/>
</dbReference>
<evidence type="ECO:0000313" key="2">
    <source>
        <dbReference type="EMBL" id="SFZ98436.1"/>
    </source>
</evidence>
<proteinExistence type="predicted"/>
<gene>
    <name evidence="2" type="ORF">MNB_SV-5-1124</name>
</gene>
<sequence length="149" mass="17338">MRPLKHQNAIIFISITLMGIGLYIYDKTGIGWTTYNMLGAATTLSLAILAFIAYVEYEKGEDKIKIYFQVGTKRIYTKLYTQRKHFTRSEVMGLLRMIHEKQGTYEIKDFNHNPEILERFNAIQNGKLHELCIVMTEDELEPFLVLGKK</sequence>
<feature type="transmembrane region" description="Helical" evidence="1">
    <location>
        <begin position="7"/>
        <end position="25"/>
    </location>
</feature>
<feature type="transmembrane region" description="Helical" evidence="1">
    <location>
        <begin position="37"/>
        <end position="55"/>
    </location>
</feature>
<dbReference type="AlphaFoldDB" id="A0A1W1EEJ3"/>
<keyword evidence="1" id="KW-1133">Transmembrane helix</keyword>
<accession>A0A1W1EEJ3</accession>